<evidence type="ECO:0000313" key="2">
    <source>
        <dbReference type="Proteomes" id="UP000024635"/>
    </source>
</evidence>
<name>A0A016U9T2_9BILA</name>
<proteinExistence type="predicted"/>
<dbReference type="EMBL" id="JARK01001386">
    <property type="protein sequence ID" value="EYC11602.1"/>
    <property type="molecule type" value="Genomic_DNA"/>
</dbReference>
<organism evidence="1 2">
    <name type="scientific">Ancylostoma ceylanicum</name>
    <dbReference type="NCBI Taxonomy" id="53326"/>
    <lineage>
        <taxon>Eukaryota</taxon>
        <taxon>Metazoa</taxon>
        <taxon>Ecdysozoa</taxon>
        <taxon>Nematoda</taxon>
        <taxon>Chromadorea</taxon>
        <taxon>Rhabditida</taxon>
        <taxon>Rhabditina</taxon>
        <taxon>Rhabditomorpha</taxon>
        <taxon>Strongyloidea</taxon>
        <taxon>Ancylostomatidae</taxon>
        <taxon>Ancylostomatinae</taxon>
        <taxon>Ancylostoma</taxon>
    </lineage>
</organism>
<reference evidence="2" key="1">
    <citation type="journal article" date="2015" name="Nat. Genet.">
        <title>The genome and transcriptome of the zoonotic hookworm Ancylostoma ceylanicum identify infection-specific gene families.</title>
        <authorList>
            <person name="Schwarz E.M."/>
            <person name="Hu Y."/>
            <person name="Antoshechkin I."/>
            <person name="Miller M.M."/>
            <person name="Sternberg P.W."/>
            <person name="Aroian R.V."/>
        </authorList>
    </citation>
    <scope>NUCLEOTIDE SEQUENCE</scope>
    <source>
        <strain evidence="2">HY135</strain>
    </source>
</reference>
<accession>A0A016U9T2</accession>
<comment type="caution">
    <text evidence="1">The sequence shown here is derived from an EMBL/GenBank/DDBJ whole genome shotgun (WGS) entry which is preliminary data.</text>
</comment>
<keyword evidence="2" id="KW-1185">Reference proteome</keyword>
<gene>
    <name evidence="1" type="primary">Acey_s0050.g1997</name>
    <name evidence="1" type="ORF">Y032_0050g1997</name>
</gene>
<evidence type="ECO:0000313" key="1">
    <source>
        <dbReference type="EMBL" id="EYC11602.1"/>
    </source>
</evidence>
<protein>
    <submittedName>
        <fullName evidence="1">Uncharacterized protein</fullName>
    </submittedName>
</protein>
<dbReference type="AlphaFoldDB" id="A0A016U9T2"/>
<dbReference type="Proteomes" id="UP000024635">
    <property type="component" value="Unassembled WGS sequence"/>
</dbReference>
<sequence length="78" mass="9186">MSVEGVRLGDSDWRIRVARHAHLFQLIRRQATITLFITRLTLFEFKDGRDERPECANQSRIATPFFSLTMIHTRLKVN</sequence>